<sequence>MSKPSIRPRPARLVNFAIGSEHLASGACTVIASGEETDVLWQPWIPWLDYKSFRELMESIRHKAPSLKNVADLISETFYPLCKSDTETPWHLFVKCPFASAIWFGGPLPLRVNALPCVDMVAFISDLCNNSSLDMRTSILICAATTFETI</sequence>
<protein>
    <recommendedName>
        <fullName evidence="3">Reverse transcriptase zinc-binding domain-containing protein</fullName>
    </recommendedName>
</protein>
<evidence type="ECO:0000313" key="2">
    <source>
        <dbReference type="Proteomes" id="UP000525078"/>
    </source>
</evidence>
<evidence type="ECO:0000313" key="1">
    <source>
        <dbReference type="EMBL" id="KAF4389969.1"/>
    </source>
</evidence>
<proteinExistence type="predicted"/>
<dbReference type="AlphaFoldDB" id="A0A7J6H6B3"/>
<comment type="caution">
    <text evidence="1">The sequence shown here is derived from an EMBL/GenBank/DDBJ whole genome shotgun (WGS) entry which is preliminary data.</text>
</comment>
<evidence type="ECO:0008006" key="3">
    <source>
        <dbReference type="Google" id="ProtNLM"/>
    </source>
</evidence>
<reference evidence="1 2" key="1">
    <citation type="journal article" date="2020" name="bioRxiv">
        <title>Sequence and annotation of 42 cannabis genomes reveals extensive copy number variation in cannabinoid synthesis and pathogen resistance genes.</title>
        <authorList>
            <person name="Mckernan K.J."/>
            <person name="Helbert Y."/>
            <person name="Kane L.T."/>
            <person name="Ebling H."/>
            <person name="Zhang L."/>
            <person name="Liu B."/>
            <person name="Eaton Z."/>
            <person name="Mclaughlin S."/>
            <person name="Kingan S."/>
            <person name="Baybayan P."/>
            <person name="Concepcion G."/>
            <person name="Jordan M."/>
            <person name="Riva A."/>
            <person name="Barbazuk W."/>
            <person name="Harkins T."/>
        </authorList>
    </citation>
    <scope>NUCLEOTIDE SEQUENCE [LARGE SCALE GENOMIC DNA]</scope>
    <source>
        <strain evidence="2">cv. Jamaican Lion 4</strain>
        <tissue evidence="1">Leaf</tissue>
    </source>
</reference>
<gene>
    <name evidence="1" type="ORF">F8388_002911</name>
</gene>
<dbReference type="Proteomes" id="UP000525078">
    <property type="component" value="Unassembled WGS sequence"/>
</dbReference>
<organism evidence="1 2">
    <name type="scientific">Cannabis sativa</name>
    <name type="common">Hemp</name>
    <name type="synonym">Marijuana</name>
    <dbReference type="NCBI Taxonomy" id="3483"/>
    <lineage>
        <taxon>Eukaryota</taxon>
        <taxon>Viridiplantae</taxon>
        <taxon>Streptophyta</taxon>
        <taxon>Embryophyta</taxon>
        <taxon>Tracheophyta</taxon>
        <taxon>Spermatophyta</taxon>
        <taxon>Magnoliopsida</taxon>
        <taxon>eudicotyledons</taxon>
        <taxon>Gunneridae</taxon>
        <taxon>Pentapetalae</taxon>
        <taxon>rosids</taxon>
        <taxon>fabids</taxon>
        <taxon>Rosales</taxon>
        <taxon>Cannabaceae</taxon>
        <taxon>Cannabis</taxon>
    </lineage>
</organism>
<name>A0A7J6H6B3_CANSA</name>
<dbReference type="EMBL" id="JAATIP010000030">
    <property type="protein sequence ID" value="KAF4389969.1"/>
    <property type="molecule type" value="Genomic_DNA"/>
</dbReference>
<accession>A0A7J6H6B3</accession>